<organism evidence="1 2">
    <name type="scientific">Planococcus antarcticus DSM 14505</name>
    <dbReference type="NCBI Taxonomy" id="1185653"/>
    <lineage>
        <taxon>Bacteria</taxon>
        <taxon>Bacillati</taxon>
        <taxon>Bacillota</taxon>
        <taxon>Bacilli</taxon>
        <taxon>Bacillales</taxon>
        <taxon>Caryophanaceae</taxon>
        <taxon>Planococcus</taxon>
    </lineage>
</organism>
<keyword evidence="2" id="KW-1185">Reference proteome</keyword>
<evidence type="ECO:0008006" key="3">
    <source>
        <dbReference type="Google" id="ProtNLM"/>
    </source>
</evidence>
<protein>
    <recommendedName>
        <fullName evidence="3">HTH IS408-type domain-containing protein</fullName>
    </recommendedName>
</protein>
<evidence type="ECO:0000313" key="1">
    <source>
        <dbReference type="EMBL" id="ANU10124.1"/>
    </source>
</evidence>
<dbReference type="Proteomes" id="UP000092661">
    <property type="component" value="Chromosome"/>
</dbReference>
<proteinExistence type="predicted"/>
<name>A0ABM6D4C9_9BACL</name>
<dbReference type="RefSeq" id="WP_065536635.1">
    <property type="nucleotide sequence ID" value="NZ_CP016534.2"/>
</dbReference>
<reference evidence="1" key="1">
    <citation type="submission" date="2016-10" db="EMBL/GenBank/DDBJ databases">
        <authorList>
            <person name="See-Too W.S."/>
        </authorList>
    </citation>
    <scope>NUCLEOTIDE SEQUENCE</scope>
    <source>
        <strain evidence="1">DSM 14505</strain>
    </source>
</reference>
<accession>A0ABM6D4C9</accession>
<evidence type="ECO:0000313" key="2">
    <source>
        <dbReference type="Proteomes" id="UP000092661"/>
    </source>
</evidence>
<sequence>MIKYREILRLDAQEVSKRGIAASCKCSRNTITEVLEQAEKKGISWPLPEDLGDRELQKLLFPEKHVKDERYLPN</sequence>
<gene>
    <name evidence="1" type="ORF">BBH88_07320</name>
</gene>
<dbReference type="EMBL" id="CP016534">
    <property type="protein sequence ID" value="ANU10124.1"/>
    <property type="molecule type" value="Genomic_DNA"/>
</dbReference>